<accession>F2J210</accession>
<dbReference type="HOGENOM" id="CLU_080977_1_0_5"/>
<name>F2J210_POLGS</name>
<dbReference type="KEGG" id="pgv:SL003B_0334"/>
<organism evidence="1 2">
    <name type="scientific">Polymorphum gilvum (strain LMG 25793 / CGMCC 1.9160 / SL003B-26A1)</name>
    <dbReference type="NCBI Taxonomy" id="991905"/>
    <lineage>
        <taxon>Bacteria</taxon>
        <taxon>Pseudomonadati</taxon>
        <taxon>Pseudomonadota</taxon>
        <taxon>Alphaproteobacteria</taxon>
        <taxon>Rhodobacterales</taxon>
        <taxon>Paracoccaceae</taxon>
        <taxon>Polymorphum</taxon>
    </lineage>
</organism>
<evidence type="ECO:0008006" key="3">
    <source>
        <dbReference type="Google" id="ProtNLM"/>
    </source>
</evidence>
<sequence>MLRRVGDPDSCRIHFADRFAAVLGLDPTLSILAVDMPVGLPERAGVGGRRAEAAVRRHLGPRQSSVFSVPSRAAVACTDYRQACGVALQTSDPPRKVSRQAFHLFAKIREIDALMVPALETRVYEVHPELAFWRLNGEQPMSRPKKIGNRPSPDGLDERAALLERNGFDPALLRQRPPKGAARDDLIDAAANCVIAERIALGMARPFPEDFDRDGRGLRMAIWA</sequence>
<evidence type="ECO:0000313" key="1">
    <source>
        <dbReference type="EMBL" id="ADZ68769.1"/>
    </source>
</evidence>
<dbReference type="AlphaFoldDB" id="F2J210"/>
<reference evidence="1 2" key="1">
    <citation type="journal article" date="2011" name="J. Bacteriol.">
        <title>Complete genome sequence of Polymorphum gilvum SL003B-26A1T, a crude oil-degrading bacterium from oil-polluted saline soil.</title>
        <authorList>
            <person name="Li S.G."/>
            <person name="Tang Y.Q."/>
            <person name="Nie Y."/>
            <person name="Cai M."/>
            <person name="Wu X.L."/>
        </authorList>
    </citation>
    <scope>NUCLEOTIDE SEQUENCE [LARGE SCALE GENOMIC DNA]</scope>
    <source>
        <strain evidence="2">LMG 25793 / CGMCC 1.9160 / SL003B-26A1</strain>
    </source>
</reference>
<dbReference type="STRING" id="991905.SL003B_0334"/>
<gene>
    <name evidence="1" type="ordered locus">SL003B_0334</name>
</gene>
<proteinExistence type="predicted"/>
<dbReference type="eggNOG" id="COG4923">
    <property type="taxonomic scope" value="Bacteria"/>
</dbReference>
<dbReference type="Pfam" id="PF04250">
    <property type="entry name" value="DUF429"/>
    <property type="match status" value="1"/>
</dbReference>
<dbReference type="EMBL" id="CP002568">
    <property type="protein sequence ID" value="ADZ68769.1"/>
    <property type="molecule type" value="Genomic_DNA"/>
</dbReference>
<dbReference type="PATRIC" id="fig|991905.3.peg.339"/>
<protein>
    <recommendedName>
        <fullName evidence="3">DUF429 domain-containing protein</fullName>
    </recommendedName>
</protein>
<dbReference type="Proteomes" id="UP000008130">
    <property type="component" value="Chromosome"/>
</dbReference>
<dbReference type="InterPro" id="IPR007362">
    <property type="entry name" value="DUF429"/>
</dbReference>
<evidence type="ECO:0000313" key="2">
    <source>
        <dbReference type="Proteomes" id="UP000008130"/>
    </source>
</evidence>
<keyword evidence="2" id="KW-1185">Reference proteome</keyword>